<evidence type="ECO:0000256" key="5">
    <source>
        <dbReference type="SAM" id="MobiDB-lite"/>
    </source>
</evidence>
<dbReference type="GO" id="GO:0006565">
    <property type="term" value="P:L-serine catabolic process"/>
    <property type="evidence" value="ECO:0007669"/>
    <property type="project" value="TreeGrafter"/>
</dbReference>
<feature type="domain" description="Tryptophan synthase beta chain-like PALP" evidence="6">
    <location>
        <begin position="23"/>
        <end position="104"/>
    </location>
</feature>
<reference evidence="7 8" key="1">
    <citation type="submission" date="2020-10" db="EMBL/GenBank/DDBJ databases">
        <authorList>
            <person name="Sedaghatjoo S."/>
        </authorList>
    </citation>
    <scope>NUCLEOTIDE SEQUENCE [LARGE SCALE GENOMIC DNA]</scope>
    <source>
        <strain evidence="7 8">LLFL</strain>
    </source>
</reference>
<name>A0A9N8LSD6_9BASI</name>
<dbReference type="AlphaFoldDB" id="A0A9N8LSD6"/>
<feature type="compositionally biased region" description="Polar residues" evidence="5">
    <location>
        <begin position="11"/>
        <end position="22"/>
    </location>
</feature>
<evidence type="ECO:0000313" key="7">
    <source>
        <dbReference type="EMBL" id="CAD6926757.1"/>
    </source>
</evidence>
<dbReference type="InterPro" id="IPR001926">
    <property type="entry name" value="TrpB-like_PALP"/>
</dbReference>
<evidence type="ECO:0000256" key="4">
    <source>
        <dbReference type="ARBA" id="ARBA00023239"/>
    </source>
</evidence>
<dbReference type="EMBL" id="CAJHJF010002477">
    <property type="protein sequence ID" value="CAD6926757.1"/>
    <property type="molecule type" value="Genomic_DNA"/>
</dbReference>
<dbReference type="Gene3D" id="3.40.50.1100">
    <property type="match status" value="1"/>
</dbReference>
<keyword evidence="8" id="KW-1185">Reference proteome</keyword>
<sequence length="150" mass="16026">MERAAKEATASVKTVTPTSHPNRSGKGVIACSAGNHAQGVAMAGAHLKVPCTIVMPTGTPEIKSANVARLGAKVVLFGQDFDAAKAECTRLANAHGLTIIHHLRLRREISIFSRLRFVAERADLGERREAMVVVAMDEVSARLSWGNGWA</sequence>
<accession>A0A9N8LSD6</accession>
<comment type="similarity">
    <text evidence="2">Belongs to the serine/threonine dehydratase family.</text>
</comment>
<evidence type="ECO:0000256" key="1">
    <source>
        <dbReference type="ARBA" id="ARBA00001933"/>
    </source>
</evidence>
<comment type="caution">
    <text evidence="7">The sequence shown here is derived from an EMBL/GenBank/DDBJ whole genome shotgun (WGS) entry which is preliminary data.</text>
</comment>
<dbReference type="FunFam" id="3.40.50.1100:FF:000005">
    <property type="entry name" value="Threonine dehydratase catabolic"/>
    <property type="match status" value="1"/>
</dbReference>
<dbReference type="Proteomes" id="UP000836404">
    <property type="component" value="Unassembled WGS sequence"/>
</dbReference>
<dbReference type="InterPro" id="IPR050147">
    <property type="entry name" value="Ser/Thr_Dehydratase"/>
</dbReference>
<dbReference type="Pfam" id="PF00291">
    <property type="entry name" value="PALP"/>
    <property type="match status" value="1"/>
</dbReference>
<dbReference type="GO" id="GO:0003941">
    <property type="term" value="F:L-serine ammonia-lyase activity"/>
    <property type="evidence" value="ECO:0007669"/>
    <property type="project" value="TreeGrafter"/>
</dbReference>
<evidence type="ECO:0000313" key="8">
    <source>
        <dbReference type="Proteomes" id="UP000836404"/>
    </source>
</evidence>
<dbReference type="SUPFAM" id="SSF53686">
    <property type="entry name" value="Tryptophan synthase beta subunit-like PLP-dependent enzymes"/>
    <property type="match status" value="1"/>
</dbReference>
<evidence type="ECO:0000259" key="6">
    <source>
        <dbReference type="Pfam" id="PF00291"/>
    </source>
</evidence>
<feature type="region of interest" description="Disordered" evidence="5">
    <location>
        <begin position="1"/>
        <end position="26"/>
    </location>
</feature>
<dbReference type="PANTHER" id="PTHR48078:SF11">
    <property type="entry name" value="THREONINE DEHYDRATASE, MITOCHONDRIAL"/>
    <property type="match status" value="1"/>
</dbReference>
<dbReference type="InterPro" id="IPR036052">
    <property type="entry name" value="TrpB-like_PALP_sf"/>
</dbReference>
<gene>
    <name evidence="7" type="ORF">JKILLFL_G6294</name>
</gene>
<dbReference type="GO" id="GO:0006567">
    <property type="term" value="P:L-threonine catabolic process"/>
    <property type="evidence" value="ECO:0007669"/>
    <property type="project" value="TreeGrafter"/>
</dbReference>
<keyword evidence="3" id="KW-0663">Pyridoxal phosphate</keyword>
<organism evidence="7 8">
    <name type="scientific">Tilletia laevis</name>
    <dbReference type="NCBI Taxonomy" id="157183"/>
    <lineage>
        <taxon>Eukaryota</taxon>
        <taxon>Fungi</taxon>
        <taxon>Dikarya</taxon>
        <taxon>Basidiomycota</taxon>
        <taxon>Ustilaginomycotina</taxon>
        <taxon>Exobasidiomycetes</taxon>
        <taxon>Tilletiales</taxon>
        <taxon>Tilletiaceae</taxon>
        <taxon>Tilletia</taxon>
    </lineage>
</organism>
<protein>
    <recommendedName>
        <fullName evidence="6">Tryptophan synthase beta chain-like PALP domain-containing protein</fullName>
    </recommendedName>
</protein>
<proteinExistence type="inferred from homology"/>
<dbReference type="GO" id="GO:0004794">
    <property type="term" value="F:threonine deaminase activity"/>
    <property type="evidence" value="ECO:0007669"/>
    <property type="project" value="TreeGrafter"/>
</dbReference>
<evidence type="ECO:0000256" key="3">
    <source>
        <dbReference type="ARBA" id="ARBA00022898"/>
    </source>
</evidence>
<dbReference type="GO" id="GO:0009097">
    <property type="term" value="P:isoleucine biosynthetic process"/>
    <property type="evidence" value="ECO:0007669"/>
    <property type="project" value="TreeGrafter"/>
</dbReference>
<comment type="cofactor">
    <cofactor evidence="1">
        <name>pyridoxal 5'-phosphate</name>
        <dbReference type="ChEBI" id="CHEBI:597326"/>
    </cofactor>
</comment>
<dbReference type="PANTHER" id="PTHR48078">
    <property type="entry name" value="THREONINE DEHYDRATASE, MITOCHONDRIAL-RELATED"/>
    <property type="match status" value="1"/>
</dbReference>
<keyword evidence="4" id="KW-0456">Lyase</keyword>
<evidence type="ECO:0000256" key="2">
    <source>
        <dbReference type="ARBA" id="ARBA00010869"/>
    </source>
</evidence>